<dbReference type="eggNOG" id="ENOG50319EN">
    <property type="taxonomic scope" value="Bacteria"/>
</dbReference>
<dbReference type="AlphaFoldDB" id="A0A081CZP9"/>
<name>A0A081CZP9_9HYPH</name>
<dbReference type="Proteomes" id="UP000028701">
    <property type="component" value="Unassembled WGS sequence"/>
</dbReference>
<reference evidence="1 2" key="1">
    <citation type="submission" date="2014-08" db="EMBL/GenBank/DDBJ databases">
        <title>Whole genome shotgun sequence of Rhizobium rubi NBRC 13261.</title>
        <authorList>
            <person name="Katano-Makiyama Y."/>
            <person name="Hosoyama A."/>
            <person name="Hashimoto M."/>
            <person name="Hosoyama Y."/>
            <person name="Noguchi M."/>
            <person name="Tsuchikane K."/>
            <person name="Uohara A."/>
            <person name="Ohji S."/>
            <person name="Ichikawa N."/>
            <person name="Kimura A."/>
            <person name="Yamazoe A."/>
            <person name="Fujita N."/>
        </authorList>
    </citation>
    <scope>NUCLEOTIDE SEQUENCE [LARGE SCALE GENOMIC DNA]</scope>
    <source>
        <strain evidence="1 2">NBRC 13261</strain>
    </source>
</reference>
<sequence>MPVTVTSANFSGRFTALNGTKTLPATHADIIRSLLTVGYPSRRAAVRTVGPWREKMLVAMATGYLDASLNTTAYFRSLEQSEKVGVSFLFGEAFTHWYAQSQMSVQYLVHVAGLASCRWGSPSAPVVPKAGAAPPPPKSRPDFIGIKRRERHVFESKGRIRAPAASTVAKALGQVSALHTVNGRAPTTRCASFFMFKAGGAEGRVLDPPAKGDGITVTFDLFEAITRAYSFILDQPVLDLSDQVGAGYVGREIDDGVFLGIDKEILALVQERPPTEATRRRRVAQVFSALEDRSQNYAGRQDRSVSSGLDGVLLLDRRSPRALRRFRTQG</sequence>
<protein>
    <submittedName>
        <fullName evidence="1">Uncharacterized protein</fullName>
    </submittedName>
</protein>
<organism evidence="1 2">
    <name type="scientific">Agrobacterium rubi TR3 = NBRC 13261</name>
    <dbReference type="NCBI Taxonomy" id="1368415"/>
    <lineage>
        <taxon>Bacteria</taxon>
        <taxon>Pseudomonadati</taxon>
        <taxon>Pseudomonadota</taxon>
        <taxon>Alphaproteobacteria</taxon>
        <taxon>Hyphomicrobiales</taxon>
        <taxon>Rhizobiaceae</taxon>
        <taxon>Rhizobium/Agrobacterium group</taxon>
        <taxon>Agrobacterium</taxon>
    </lineage>
</organism>
<proteinExistence type="predicted"/>
<dbReference type="EMBL" id="BBJU01000024">
    <property type="protein sequence ID" value="GAK72145.1"/>
    <property type="molecule type" value="Genomic_DNA"/>
</dbReference>
<evidence type="ECO:0000313" key="2">
    <source>
        <dbReference type="Proteomes" id="UP000028701"/>
    </source>
</evidence>
<gene>
    <name evidence="1" type="ORF">RRU01S_24_00220</name>
</gene>
<accession>A0A081CZP9</accession>
<evidence type="ECO:0000313" key="1">
    <source>
        <dbReference type="EMBL" id="GAK72145.1"/>
    </source>
</evidence>
<comment type="caution">
    <text evidence="1">The sequence shown here is derived from an EMBL/GenBank/DDBJ whole genome shotgun (WGS) entry which is preliminary data.</text>
</comment>
<dbReference type="RefSeq" id="WP_045231686.1">
    <property type="nucleotide sequence ID" value="NZ_BBJU01000024.1"/>
</dbReference>